<organism evidence="2 3">
    <name type="scientific">Zoarces viviparus</name>
    <name type="common">Viviparous eelpout</name>
    <name type="synonym">Blennius viviparus</name>
    <dbReference type="NCBI Taxonomy" id="48416"/>
    <lineage>
        <taxon>Eukaryota</taxon>
        <taxon>Metazoa</taxon>
        <taxon>Chordata</taxon>
        <taxon>Craniata</taxon>
        <taxon>Vertebrata</taxon>
        <taxon>Euteleostomi</taxon>
        <taxon>Actinopterygii</taxon>
        <taxon>Neopterygii</taxon>
        <taxon>Teleostei</taxon>
        <taxon>Neoteleostei</taxon>
        <taxon>Acanthomorphata</taxon>
        <taxon>Eupercaria</taxon>
        <taxon>Perciformes</taxon>
        <taxon>Cottioidei</taxon>
        <taxon>Zoarcales</taxon>
        <taxon>Zoarcidae</taxon>
        <taxon>Zoarcinae</taxon>
        <taxon>Zoarces</taxon>
    </lineage>
</organism>
<feature type="compositionally biased region" description="Basic and acidic residues" evidence="1">
    <location>
        <begin position="60"/>
        <end position="70"/>
    </location>
</feature>
<proteinExistence type="predicted"/>
<dbReference type="Proteomes" id="UP001488805">
    <property type="component" value="Unassembled WGS sequence"/>
</dbReference>
<evidence type="ECO:0000313" key="2">
    <source>
        <dbReference type="EMBL" id="KAK9513226.1"/>
    </source>
</evidence>
<feature type="region of interest" description="Disordered" evidence="1">
    <location>
        <begin position="60"/>
        <end position="88"/>
    </location>
</feature>
<accession>A0AAW1DRE4</accession>
<dbReference type="EMBL" id="JBCEZU010000597">
    <property type="protein sequence ID" value="KAK9513226.1"/>
    <property type="molecule type" value="Genomic_DNA"/>
</dbReference>
<comment type="caution">
    <text evidence="2">The sequence shown here is derived from an EMBL/GenBank/DDBJ whole genome shotgun (WGS) entry which is preliminary data.</text>
</comment>
<sequence length="88" mass="9542">MSVSYCLVAVCLENPSFSILDLRSFQDSEVSEELLCAPPGQQKQGDIRCECKNSPKAREKGTAERVETASERMVQMTENAKGGGGGKE</sequence>
<keyword evidence="3" id="KW-1185">Reference proteome</keyword>
<evidence type="ECO:0000313" key="3">
    <source>
        <dbReference type="Proteomes" id="UP001488805"/>
    </source>
</evidence>
<dbReference type="AlphaFoldDB" id="A0AAW1DRE4"/>
<evidence type="ECO:0000256" key="1">
    <source>
        <dbReference type="SAM" id="MobiDB-lite"/>
    </source>
</evidence>
<gene>
    <name evidence="2" type="ORF">VZT92_026776</name>
</gene>
<name>A0AAW1DRE4_ZOAVI</name>
<protein>
    <submittedName>
        <fullName evidence="2">Uncharacterized protein</fullName>
    </submittedName>
</protein>
<reference evidence="2 3" key="1">
    <citation type="journal article" date="2024" name="Genome Biol. Evol.">
        <title>Chromosome-level genome assembly of the viviparous eelpout Zoarces viviparus.</title>
        <authorList>
            <person name="Fuhrmann N."/>
            <person name="Brasseur M.V."/>
            <person name="Bakowski C.E."/>
            <person name="Podsiadlowski L."/>
            <person name="Prost S."/>
            <person name="Krehenwinkel H."/>
            <person name="Mayer C."/>
        </authorList>
    </citation>
    <scope>NUCLEOTIDE SEQUENCE [LARGE SCALE GENOMIC DNA]</scope>
    <source>
        <strain evidence="2">NO-MEL_2022_Ind0_liver</strain>
    </source>
</reference>